<dbReference type="RefSeq" id="WP_005380975.1">
    <property type="nucleotide sequence ID" value="NZ_JARFIJ010000006.1"/>
</dbReference>
<evidence type="ECO:0000313" key="3">
    <source>
        <dbReference type="Proteomes" id="UP000070226"/>
    </source>
</evidence>
<feature type="transmembrane region" description="Helical" evidence="1">
    <location>
        <begin position="243"/>
        <end position="266"/>
    </location>
</feature>
<reference evidence="2 3" key="1">
    <citation type="submission" date="2016-01" db="EMBL/GenBank/DDBJ databases">
        <authorList>
            <person name="Oliw E.H."/>
        </authorList>
    </citation>
    <scope>NUCLEOTIDE SEQUENCE [LARGE SCALE GENOMIC DNA]</scope>
    <source>
        <strain evidence="2 3">CMW7756B</strain>
    </source>
</reference>
<accession>A0A133S6Z4</accession>
<feature type="transmembrane region" description="Helical" evidence="1">
    <location>
        <begin position="61"/>
        <end position="78"/>
    </location>
</feature>
<gene>
    <name evidence="2" type="ORF">HMPREF3233_00246</name>
</gene>
<evidence type="ECO:0000313" key="2">
    <source>
        <dbReference type="EMBL" id="KXA65476.1"/>
    </source>
</evidence>
<organism evidence="2">
    <name type="scientific">Veillonella atypica</name>
    <dbReference type="NCBI Taxonomy" id="39777"/>
    <lineage>
        <taxon>Bacteria</taxon>
        <taxon>Bacillati</taxon>
        <taxon>Bacillota</taxon>
        <taxon>Negativicutes</taxon>
        <taxon>Veillonellales</taxon>
        <taxon>Veillonellaceae</taxon>
        <taxon>Veillonella</taxon>
    </lineage>
</organism>
<feature type="transmembrane region" description="Helical" evidence="1">
    <location>
        <begin position="31"/>
        <end position="49"/>
    </location>
</feature>
<sequence>MNKQFIVFTLVSAFFVSVVTAVLHQTGLGSPYLTFPVLSLLVPVLLQRMRQGQFGELPLHMGYHVYSWAIFTVINLFTTPFNVTLENQALIVLVFLGVYFFIQILLELVALLMTFFFKRCHRWGAVDEALDMAVYIVPIPFIYLGSIFYINLTDPIMVAYFGPTISLNALVGEFLFIIISMLVFAFYMYPRNGEYKGTRLLRIVVTAAMLLAMNGHILYGGYIPEFVKAIAPTVFPIYQGNPLVFFTPGLLEFMFIIVSVLIGKLVEIGVIKALTKSKC</sequence>
<comment type="caution">
    <text evidence="2">The sequence shown here is derived from an EMBL/GenBank/DDBJ whole genome shotgun (WGS) entry which is preliminary data.</text>
</comment>
<dbReference type="PATRIC" id="fig|39777.7.peg.238"/>
<dbReference type="EMBL" id="LRQT01000004">
    <property type="protein sequence ID" value="KXA65476.1"/>
    <property type="molecule type" value="Genomic_DNA"/>
</dbReference>
<dbReference type="STRING" id="39777.B7L28_03070"/>
<feature type="transmembrane region" description="Helical" evidence="1">
    <location>
        <begin position="90"/>
        <end position="117"/>
    </location>
</feature>
<feature type="transmembrane region" description="Helical" evidence="1">
    <location>
        <begin position="201"/>
        <end position="223"/>
    </location>
</feature>
<feature type="transmembrane region" description="Helical" evidence="1">
    <location>
        <begin position="170"/>
        <end position="189"/>
    </location>
</feature>
<protein>
    <submittedName>
        <fullName evidence="2">Uncharacterized protein</fullName>
    </submittedName>
</protein>
<proteinExistence type="predicted"/>
<keyword evidence="1" id="KW-1133">Transmembrane helix</keyword>
<feature type="transmembrane region" description="Helical" evidence="1">
    <location>
        <begin position="129"/>
        <end position="150"/>
    </location>
</feature>
<dbReference type="AlphaFoldDB" id="A0A133S6Z4"/>
<keyword evidence="1" id="KW-0812">Transmembrane</keyword>
<keyword evidence="1" id="KW-0472">Membrane</keyword>
<evidence type="ECO:0000256" key="1">
    <source>
        <dbReference type="SAM" id="Phobius"/>
    </source>
</evidence>
<dbReference type="Proteomes" id="UP000070226">
    <property type="component" value="Unassembled WGS sequence"/>
</dbReference>
<name>A0A133S6Z4_9FIRM</name>